<reference evidence="1" key="1">
    <citation type="submission" date="2017-10" db="EMBL/GenBank/DDBJ databases">
        <title>Complete sequence of pD610-HI2.</title>
        <authorList>
            <person name="Jiang X."/>
            <person name="Feng J."/>
            <person name="Zeng L."/>
            <person name="Zhang D."/>
            <person name="Zhan Z."/>
            <person name="Zhao Y."/>
            <person name="Luo W."/>
            <person name="Zhou D."/>
        </authorList>
    </citation>
    <scope>NUCLEOTIDE SEQUENCE</scope>
    <source>
        <strain evidence="1">D610</strain>
        <plasmid evidence="1">pD610-HI2</plasmid>
    </source>
</reference>
<name>A0A2R4NFV5_KLEPN</name>
<organism evidence="1">
    <name type="scientific">Klebsiella pneumoniae</name>
    <dbReference type="NCBI Taxonomy" id="573"/>
    <lineage>
        <taxon>Bacteria</taxon>
        <taxon>Pseudomonadati</taxon>
        <taxon>Pseudomonadota</taxon>
        <taxon>Gammaproteobacteria</taxon>
        <taxon>Enterobacterales</taxon>
        <taxon>Enterobacteriaceae</taxon>
        <taxon>Klebsiella/Raoultella group</taxon>
        <taxon>Klebsiella</taxon>
        <taxon>Klebsiella pneumoniae complex</taxon>
    </lineage>
</organism>
<geneLocation type="plasmid" evidence="1">
    <name>pD610-HI2</name>
</geneLocation>
<dbReference type="EMBL" id="MG288680">
    <property type="protein sequence ID" value="AVX34790.1"/>
    <property type="molecule type" value="Genomic_DNA"/>
</dbReference>
<protein>
    <submittedName>
        <fullName evidence="1">Uncharacterized protein</fullName>
    </submittedName>
</protein>
<dbReference type="AlphaFoldDB" id="A0A2R4NFV5"/>
<evidence type="ECO:0000313" key="1">
    <source>
        <dbReference type="EMBL" id="AVX34790.1"/>
    </source>
</evidence>
<proteinExistence type="predicted"/>
<keyword evidence="1" id="KW-0614">Plasmid</keyword>
<accession>A0A2R4NFV5</accession>
<sequence length="47" mass="5345">MQPLRQQAHLIGRLPLKLLFQQNRPICAGRQGPLRITLNRIAGQLIC</sequence>